<dbReference type="SUPFAM" id="SSF53244">
    <property type="entry name" value="MurD-like peptide ligases, peptide-binding domain"/>
    <property type="match status" value="1"/>
</dbReference>
<proteinExistence type="inferred from homology"/>
<dbReference type="InterPro" id="IPR004101">
    <property type="entry name" value="Mur_ligase_C"/>
</dbReference>
<evidence type="ECO:0000256" key="9">
    <source>
        <dbReference type="ARBA" id="ARBA00047493"/>
    </source>
</evidence>
<dbReference type="RefSeq" id="WP_349640801.1">
    <property type="nucleotide sequence ID" value="NZ_CP090958.1"/>
</dbReference>
<keyword evidence="7" id="KW-0460">Magnesium</keyword>
<dbReference type="EC" id="6.3.2.17" evidence="2"/>
<dbReference type="Pfam" id="PF02875">
    <property type="entry name" value="Mur_ligase_C"/>
    <property type="match status" value="1"/>
</dbReference>
<sequence length="475" mass="50335">MSDYQPPGSKYLVREEAARNKAAVAGVYEALLRRAPENRVEPRLDAVRRVLELLGDPHRAYPVIHVTGTNGKTSTSRMIDALLSAHELRVGRFTSPHLSSVTERISIDGQPISAGDFIRTYEEVEPLLLLVDNELGDRGEPLITYFEALTVLAFAAFADAPVEVAVLEVGMGGLWDSTNVADGQVAVISPVSLDHQQYLGDTIGEIATEKAGIIKDFSSSEVLGEAPWVVLAAQEPEADDIFAARIEEVGARGLKSGVNFGLTSREVAVGGQQISLQGVSRSYQDIFLPLHGAHQADNAALALAAVEVFLTGAERELDPEVVQQGFAAVTSPGRLEIVRTSPTVLLDAAHNAAGAVALAEALQEAFSFARVIGVIGVLADKDAEALLEALEPVLELIIVSKSSSPRSYDPEELGALAADIFGEDRVIVVPKLDDALVRAVEEVDIGMDHGSGVVVTGSVTTVADARSLLGRDGEG</sequence>
<evidence type="ECO:0000313" key="13">
    <source>
        <dbReference type="Proteomes" id="UP001209083"/>
    </source>
</evidence>
<evidence type="ECO:0000259" key="10">
    <source>
        <dbReference type="Pfam" id="PF02875"/>
    </source>
</evidence>
<protein>
    <recommendedName>
        <fullName evidence="2">tetrahydrofolate synthase</fullName>
        <ecNumber evidence="2">6.3.2.17</ecNumber>
    </recommendedName>
    <alternativeName>
        <fullName evidence="8">Tetrahydrofolylpolyglutamate synthase</fullName>
    </alternativeName>
</protein>
<organism evidence="12 13">
    <name type="scientific">Saxibacter everestensis</name>
    <dbReference type="NCBI Taxonomy" id="2909229"/>
    <lineage>
        <taxon>Bacteria</taxon>
        <taxon>Bacillati</taxon>
        <taxon>Actinomycetota</taxon>
        <taxon>Actinomycetes</taxon>
        <taxon>Micrococcales</taxon>
        <taxon>Brevibacteriaceae</taxon>
        <taxon>Saxibacter</taxon>
    </lineage>
</organism>
<evidence type="ECO:0000256" key="8">
    <source>
        <dbReference type="ARBA" id="ARBA00030592"/>
    </source>
</evidence>
<evidence type="ECO:0000256" key="5">
    <source>
        <dbReference type="ARBA" id="ARBA00022741"/>
    </source>
</evidence>
<dbReference type="PIRSF" id="PIRSF001563">
    <property type="entry name" value="Folylpolyglu_synth"/>
    <property type="match status" value="1"/>
</dbReference>
<evidence type="ECO:0000256" key="2">
    <source>
        <dbReference type="ARBA" id="ARBA00013025"/>
    </source>
</evidence>
<keyword evidence="6" id="KW-0067">ATP-binding</keyword>
<evidence type="ECO:0000256" key="3">
    <source>
        <dbReference type="ARBA" id="ARBA00022598"/>
    </source>
</evidence>
<dbReference type="PANTHER" id="PTHR11136:SF0">
    <property type="entry name" value="DIHYDROFOLATE SYNTHETASE-RELATED"/>
    <property type="match status" value="1"/>
</dbReference>
<dbReference type="Pfam" id="PF08245">
    <property type="entry name" value="Mur_ligase_M"/>
    <property type="match status" value="1"/>
</dbReference>
<keyword evidence="3 12" id="KW-0436">Ligase</keyword>
<dbReference type="InterPro" id="IPR013221">
    <property type="entry name" value="Mur_ligase_cen"/>
</dbReference>
<dbReference type="PANTHER" id="PTHR11136">
    <property type="entry name" value="FOLYLPOLYGLUTAMATE SYNTHASE-RELATED"/>
    <property type="match status" value="1"/>
</dbReference>
<dbReference type="Gene3D" id="3.90.190.20">
    <property type="entry name" value="Mur ligase, C-terminal domain"/>
    <property type="match status" value="1"/>
</dbReference>
<keyword evidence="5" id="KW-0547">Nucleotide-binding</keyword>
<comment type="catalytic activity">
    <reaction evidence="9">
        <text>(6S)-5,6,7,8-tetrahydrofolyl-(gamma-L-Glu)(n) + L-glutamate + ATP = (6S)-5,6,7,8-tetrahydrofolyl-(gamma-L-Glu)(n+1) + ADP + phosphate + H(+)</text>
        <dbReference type="Rhea" id="RHEA:10580"/>
        <dbReference type="Rhea" id="RHEA-COMP:14738"/>
        <dbReference type="Rhea" id="RHEA-COMP:14740"/>
        <dbReference type="ChEBI" id="CHEBI:15378"/>
        <dbReference type="ChEBI" id="CHEBI:29985"/>
        <dbReference type="ChEBI" id="CHEBI:30616"/>
        <dbReference type="ChEBI" id="CHEBI:43474"/>
        <dbReference type="ChEBI" id="CHEBI:141005"/>
        <dbReference type="ChEBI" id="CHEBI:456216"/>
        <dbReference type="EC" id="6.3.2.17"/>
    </reaction>
</comment>
<dbReference type="Gene3D" id="3.40.1190.10">
    <property type="entry name" value="Mur-like, catalytic domain"/>
    <property type="match status" value="1"/>
</dbReference>
<dbReference type="Proteomes" id="UP001209083">
    <property type="component" value="Chromosome"/>
</dbReference>
<reference evidence="12 13" key="1">
    <citation type="submission" date="2023-05" db="EMBL/GenBank/DDBJ databases">
        <title>Lithophilousrod everest ZFBP1038 complete genpme.</title>
        <authorList>
            <person name="Tian M."/>
        </authorList>
    </citation>
    <scope>NUCLEOTIDE SEQUENCE [LARGE SCALE GENOMIC DNA]</scope>
    <source>
        <strain evidence="12 13">ZFBP1038</strain>
    </source>
</reference>
<evidence type="ECO:0000256" key="4">
    <source>
        <dbReference type="ARBA" id="ARBA00022723"/>
    </source>
</evidence>
<comment type="similarity">
    <text evidence="1">Belongs to the folylpolyglutamate synthase family.</text>
</comment>
<evidence type="ECO:0000256" key="6">
    <source>
        <dbReference type="ARBA" id="ARBA00022840"/>
    </source>
</evidence>
<keyword evidence="13" id="KW-1185">Reference proteome</keyword>
<dbReference type="GO" id="GO:0016874">
    <property type="term" value="F:ligase activity"/>
    <property type="evidence" value="ECO:0007669"/>
    <property type="project" value="UniProtKB-KW"/>
</dbReference>
<evidence type="ECO:0000259" key="11">
    <source>
        <dbReference type="Pfam" id="PF08245"/>
    </source>
</evidence>
<feature type="domain" description="Mur ligase C-terminal" evidence="10">
    <location>
        <begin position="333"/>
        <end position="458"/>
    </location>
</feature>
<dbReference type="InterPro" id="IPR036565">
    <property type="entry name" value="Mur-like_cat_sf"/>
</dbReference>
<gene>
    <name evidence="12" type="ORF">LWF01_09660</name>
</gene>
<keyword evidence="4" id="KW-0479">Metal-binding</keyword>
<feature type="domain" description="Mur ligase central" evidence="11">
    <location>
        <begin position="66"/>
        <end position="306"/>
    </location>
</feature>
<name>A0ABY8QYD0_9MICO</name>
<dbReference type="InterPro" id="IPR036615">
    <property type="entry name" value="Mur_ligase_C_dom_sf"/>
</dbReference>
<dbReference type="SUPFAM" id="SSF53623">
    <property type="entry name" value="MurD-like peptide ligases, catalytic domain"/>
    <property type="match status" value="1"/>
</dbReference>
<dbReference type="InterPro" id="IPR001645">
    <property type="entry name" value="Folylpolyglutamate_synth"/>
</dbReference>
<dbReference type="NCBIfam" id="TIGR01499">
    <property type="entry name" value="folC"/>
    <property type="match status" value="1"/>
</dbReference>
<evidence type="ECO:0000256" key="7">
    <source>
        <dbReference type="ARBA" id="ARBA00022842"/>
    </source>
</evidence>
<evidence type="ECO:0000256" key="1">
    <source>
        <dbReference type="ARBA" id="ARBA00008276"/>
    </source>
</evidence>
<accession>A0ABY8QYD0</accession>
<evidence type="ECO:0000313" key="12">
    <source>
        <dbReference type="EMBL" id="WGW13977.1"/>
    </source>
</evidence>
<dbReference type="EMBL" id="CP090958">
    <property type="protein sequence ID" value="WGW13977.1"/>
    <property type="molecule type" value="Genomic_DNA"/>
</dbReference>